<accession>A0A1Y2I3F7</accession>
<feature type="transmembrane region" description="Helical" evidence="6">
    <location>
        <begin position="185"/>
        <end position="204"/>
    </location>
</feature>
<dbReference type="AlphaFoldDB" id="A0A1Y2I3F7"/>
<feature type="region of interest" description="Disordered" evidence="5">
    <location>
        <begin position="30"/>
        <end position="50"/>
    </location>
</feature>
<dbReference type="InterPro" id="IPR004841">
    <property type="entry name" value="AA-permease/SLC12A_dom"/>
</dbReference>
<keyword evidence="2 6" id="KW-0812">Transmembrane</keyword>
<dbReference type="GO" id="GO:0016020">
    <property type="term" value="C:membrane"/>
    <property type="evidence" value="ECO:0007669"/>
    <property type="project" value="UniProtKB-SubCell"/>
</dbReference>
<feature type="transmembrane region" description="Helical" evidence="6">
    <location>
        <begin position="261"/>
        <end position="284"/>
    </location>
</feature>
<dbReference type="STRING" id="765915.A0A1Y2I3F7"/>
<dbReference type="InterPro" id="IPR050367">
    <property type="entry name" value="APC_superfamily"/>
</dbReference>
<evidence type="ECO:0000256" key="4">
    <source>
        <dbReference type="ARBA" id="ARBA00023136"/>
    </source>
</evidence>
<evidence type="ECO:0000313" key="9">
    <source>
        <dbReference type="Proteomes" id="UP000193411"/>
    </source>
</evidence>
<evidence type="ECO:0000256" key="6">
    <source>
        <dbReference type="SAM" id="Phobius"/>
    </source>
</evidence>
<evidence type="ECO:0000256" key="1">
    <source>
        <dbReference type="ARBA" id="ARBA00004141"/>
    </source>
</evidence>
<dbReference type="Pfam" id="PF00324">
    <property type="entry name" value="AA_permease"/>
    <property type="match status" value="2"/>
</dbReference>
<feature type="transmembrane region" description="Helical" evidence="6">
    <location>
        <begin position="290"/>
        <end position="315"/>
    </location>
</feature>
<feature type="transmembrane region" description="Helical" evidence="6">
    <location>
        <begin position="60"/>
        <end position="81"/>
    </location>
</feature>
<feature type="non-terminal residue" evidence="8">
    <location>
        <position position="425"/>
    </location>
</feature>
<evidence type="ECO:0000256" key="2">
    <source>
        <dbReference type="ARBA" id="ARBA00022692"/>
    </source>
</evidence>
<dbReference type="Proteomes" id="UP000193411">
    <property type="component" value="Unassembled WGS sequence"/>
</dbReference>
<reference evidence="8 9" key="1">
    <citation type="submission" date="2016-07" db="EMBL/GenBank/DDBJ databases">
        <title>Pervasive Adenine N6-methylation of Active Genes in Fungi.</title>
        <authorList>
            <consortium name="DOE Joint Genome Institute"/>
            <person name="Mondo S.J."/>
            <person name="Dannebaum R.O."/>
            <person name="Kuo R.C."/>
            <person name="Labutti K."/>
            <person name="Haridas S."/>
            <person name="Kuo A."/>
            <person name="Salamov A."/>
            <person name="Ahrendt S.R."/>
            <person name="Lipzen A."/>
            <person name="Sullivan W."/>
            <person name="Andreopoulos W.B."/>
            <person name="Clum A."/>
            <person name="Lindquist E."/>
            <person name="Daum C."/>
            <person name="Ramamoorthy G.K."/>
            <person name="Gryganskyi A."/>
            <person name="Culley D."/>
            <person name="Magnuson J.K."/>
            <person name="James T.Y."/>
            <person name="O'Malley M.A."/>
            <person name="Stajich J.E."/>
            <person name="Spatafora J.W."/>
            <person name="Visel A."/>
            <person name="Grigoriev I.V."/>
        </authorList>
    </citation>
    <scope>NUCLEOTIDE SEQUENCE [LARGE SCALE GENOMIC DNA]</scope>
    <source>
        <strain evidence="8 9">PL171</strain>
    </source>
</reference>
<protein>
    <submittedName>
        <fullName evidence="8">Amino acid permease-domain-containing protein</fullName>
    </submittedName>
</protein>
<evidence type="ECO:0000313" key="8">
    <source>
        <dbReference type="EMBL" id="ORZ40754.1"/>
    </source>
</evidence>
<keyword evidence="3 6" id="KW-1133">Transmembrane helix</keyword>
<gene>
    <name evidence="8" type="ORF">BCR44DRAFT_1423734</name>
</gene>
<evidence type="ECO:0000256" key="5">
    <source>
        <dbReference type="SAM" id="MobiDB-lite"/>
    </source>
</evidence>
<keyword evidence="9" id="KW-1185">Reference proteome</keyword>
<organism evidence="8 9">
    <name type="scientific">Catenaria anguillulae PL171</name>
    <dbReference type="NCBI Taxonomy" id="765915"/>
    <lineage>
        <taxon>Eukaryota</taxon>
        <taxon>Fungi</taxon>
        <taxon>Fungi incertae sedis</taxon>
        <taxon>Blastocladiomycota</taxon>
        <taxon>Blastocladiomycetes</taxon>
        <taxon>Blastocladiales</taxon>
        <taxon>Catenariaceae</taxon>
        <taxon>Catenaria</taxon>
    </lineage>
</organism>
<evidence type="ECO:0000259" key="7">
    <source>
        <dbReference type="Pfam" id="PF00324"/>
    </source>
</evidence>
<name>A0A1Y2I3F7_9FUNG</name>
<dbReference type="EMBL" id="MCFL01000002">
    <property type="protein sequence ID" value="ORZ40754.1"/>
    <property type="molecule type" value="Genomic_DNA"/>
</dbReference>
<feature type="domain" description="Amino acid permease/ SLC12A" evidence="7">
    <location>
        <begin position="65"/>
        <end position="138"/>
    </location>
</feature>
<feature type="transmembrane region" description="Helical" evidence="6">
    <location>
        <begin position="88"/>
        <end position="108"/>
    </location>
</feature>
<dbReference type="Gene3D" id="1.20.1740.10">
    <property type="entry name" value="Amino acid/polyamine transporter I"/>
    <property type="match status" value="1"/>
</dbReference>
<dbReference type="OrthoDB" id="3900342at2759"/>
<comment type="subcellular location">
    <subcellularLocation>
        <location evidence="1">Membrane</location>
        <topology evidence="1">Multi-pass membrane protein</topology>
    </subcellularLocation>
</comment>
<comment type="caution">
    <text evidence="8">The sequence shown here is derived from an EMBL/GenBank/DDBJ whole genome shotgun (WGS) entry which is preliminary data.</text>
</comment>
<dbReference type="PANTHER" id="PTHR42770">
    <property type="entry name" value="AMINO ACID TRANSPORTER-RELATED"/>
    <property type="match status" value="1"/>
</dbReference>
<dbReference type="PANTHER" id="PTHR42770:SF7">
    <property type="entry name" value="MEMBRANE PROTEIN"/>
    <property type="match status" value="1"/>
</dbReference>
<evidence type="ECO:0000256" key="3">
    <source>
        <dbReference type="ARBA" id="ARBA00022989"/>
    </source>
</evidence>
<keyword evidence="4 6" id="KW-0472">Membrane</keyword>
<feature type="transmembrane region" description="Helical" evidence="6">
    <location>
        <begin position="224"/>
        <end position="241"/>
    </location>
</feature>
<dbReference type="GO" id="GO:0055085">
    <property type="term" value="P:transmembrane transport"/>
    <property type="evidence" value="ECO:0007669"/>
    <property type="project" value="InterPro"/>
</dbReference>
<feature type="transmembrane region" description="Helical" evidence="6">
    <location>
        <begin position="128"/>
        <end position="149"/>
    </location>
</feature>
<feature type="transmembrane region" description="Helical" evidence="6">
    <location>
        <begin position="327"/>
        <end position="346"/>
    </location>
</feature>
<feature type="transmembrane region" description="Helical" evidence="6">
    <location>
        <begin position="386"/>
        <end position="404"/>
    </location>
</feature>
<proteinExistence type="predicted"/>
<feature type="domain" description="Amino acid permease/ SLC12A" evidence="7">
    <location>
        <begin position="186"/>
        <end position="278"/>
    </location>
</feature>
<sequence length="425" mass="43701">MTASEPTADPSSTSTLLPVTSDIEAARATPCAAVDDPTKPPTTPSRTEAAANSVASWGSWSVGLGLASIVGTGVFVSIGLGAQIAGPAGVIVAIVIACFTATCNALNSAQLAAAYPVSGGTYEYAYRLLHPLAGFLAASAAIGFASYLLTLTRGDLFTAAPDRSAALKSPASYPVLLALSNRANWSILLITLSSLLFFTIGGFLHANPSADLWLSPTYPDRSPVINTLEASALMFVAFTGYGRVATLGDEVRDPQVTIPRAIIATLIVLASCIAPLAVVAMRAFDSIPPAVSGTVLAVGAMAAMAGVLLNLVLGLSRIVFARVNKNGSPMAAVVLMGLLLILTVVVTKGEVKVAWTFSAVTRRFSKAWGMPGRLCLGLAVFVGPMTWAYAGVVIGAGLVVHVVMQKLYAGSAELGASYKTGFLHL</sequence>